<evidence type="ECO:0000313" key="11">
    <source>
        <dbReference type="EMBL" id="EFY87056.1"/>
    </source>
</evidence>
<evidence type="ECO:0000256" key="4">
    <source>
        <dbReference type="ARBA" id="ARBA00007920"/>
    </source>
</evidence>
<keyword evidence="7" id="KW-0496">Mitochondrion</keyword>
<name>E9EAQ6_METAQ</name>
<dbReference type="SMART" id="SM00248">
    <property type="entry name" value="ANK"/>
    <property type="match status" value="4"/>
</dbReference>
<dbReference type="Proteomes" id="UP000002499">
    <property type="component" value="Unassembled WGS sequence"/>
</dbReference>
<dbReference type="OrthoDB" id="4941320at2759"/>
<dbReference type="InterPro" id="IPR036770">
    <property type="entry name" value="Ankyrin_rpt-contain_sf"/>
</dbReference>
<dbReference type="Pfam" id="PF24883">
    <property type="entry name" value="NPHP3_N"/>
    <property type="match status" value="1"/>
</dbReference>
<dbReference type="InterPro" id="IPR029058">
    <property type="entry name" value="AB_hydrolase_fold"/>
</dbReference>
<feature type="domain" description="Nephrocystin 3-like N-terminal" evidence="10">
    <location>
        <begin position="438"/>
        <end position="528"/>
    </location>
</feature>
<keyword evidence="12" id="KW-1185">Reference proteome</keyword>
<keyword evidence="5" id="KW-0677">Repeat</keyword>
<evidence type="ECO:0000256" key="3">
    <source>
        <dbReference type="ARBA" id="ARBA00004370"/>
    </source>
</evidence>
<dbReference type="InterPro" id="IPR056884">
    <property type="entry name" value="NPHP3-like_N"/>
</dbReference>
<feature type="domain" description="DUF676" evidence="9">
    <location>
        <begin position="226"/>
        <end position="291"/>
    </location>
</feature>
<dbReference type="AlphaFoldDB" id="E9EAQ6"/>
<dbReference type="GO" id="GO:0005783">
    <property type="term" value="C:endoplasmic reticulum"/>
    <property type="evidence" value="ECO:0007669"/>
    <property type="project" value="UniProtKB-SubCell"/>
</dbReference>
<dbReference type="HOGENOM" id="CLU_328201_0_0_1"/>
<dbReference type="Pfam" id="PF05057">
    <property type="entry name" value="DUF676"/>
    <property type="match status" value="1"/>
</dbReference>
<reference evidence="11 12" key="1">
    <citation type="journal article" date="2011" name="PLoS Genet.">
        <title>Genome sequencing and comparative transcriptomics of the model entomopathogenic fungi Metarhizium anisopliae and M. acridum.</title>
        <authorList>
            <person name="Gao Q."/>
            <person name="Jin K."/>
            <person name="Ying S.H."/>
            <person name="Zhang Y."/>
            <person name="Xiao G."/>
            <person name="Shang Y."/>
            <person name="Duan Z."/>
            <person name="Hu X."/>
            <person name="Xie X.Q."/>
            <person name="Zhou G."/>
            <person name="Peng G."/>
            <person name="Luo Z."/>
            <person name="Huang W."/>
            <person name="Wang B."/>
            <person name="Fang W."/>
            <person name="Wang S."/>
            <person name="Zhong Y."/>
            <person name="Ma L.J."/>
            <person name="St Leger R.J."/>
            <person name="Zhao G.P."/>
            <person name="Pei Y."/>
            <person name="Feng M.G."/>
            <person name="Xia Y."/>
            <person name="Wang C."/>
        </authorList>
    </citation>
    <scope>NUCLEOTIDE SEQUENCE [LARGE SCALE GENOMIC DNA]</scope>
    <source>
        <strain evidence="11 12">CQMa 102</strain>
    </source>
</reference>
<dbReference type="SUPFAM" id="SSF53474">
    <property type="entry name" value="alpha/beta-Hydrolases"/>
    <property type="match status" value="1"/>
</dbReference>
<dbReference type="Gene3D" id="3.40.50.1820">
    <property type="entry name" value="alpha/beta hydrolase"/>
    <property type="match status" value="1"/>
</dbReference>
<organism evidence="12">
    <name type="scientific">Metarhizium acridum (strain CQMa 102)</name>
    <dbReference type="NCBI Taxonomy" id="655827"/>
    <lineage>
        <taxon>Eukaryota</taxon>
        <taxon>Fungi</taxon>
        <taxon>Dikarya</taxon>
        <taxon>Ascomycota</taxon>
        <taxon>Pezizomycotina</taxon>
        <taxon>Sordariomycetes</taxon>
        <taxon>Hypocreomycetidae</taxon>
        <taxon>Hypocreales</taxon>
        <taxon>Clavicipitaceae</taxon>
        <taxon>Metarhizium</taxon>
    </lineage>
</organism>
<comment type="subcellular location">
    <subcellularLocation>
        <location evidence="2">Endoplasmic reticulum</location>
    </subcellularLocation>
    <subcellularLocation>
        <location evidence="3">Membrane</location>
    </subcellularLocation>
    <subcellularLocation>
        <location evidence="1">Mitochondrion</location>
    </subcellularLocation>
</comment>
<evidence type="ECO:0000259" key="9">
    <source>
        <dbReference type="Pfam" id="PF05057"/>
    </source>
</evidence>
<proteinExistence type="inferred from homology"/>
<accession>E9EAQ6</accession>
<dbReference type="Pfam" id="PF12796">
    <property type="entry name" value="Ank_2"/>
    <property type="match status" value="1"/>
</dbReference>
<evidence type="ECO:0000256" key="7">
    <source>
        <dbReference type="ARBA" id="ARBA00023128"/>
    </source>
</evidence>
<evidence type="ECO:0000256" key="2">
    <source>
        <dbReference type="ARBA" id="ARBA00004240"/>
    </source>
</evidence>
<evidence type="ECO:0000256" key="8">
    <source>
        <dbReference type="ARBA" id="ARBA00023136"/>
    </source>
</evidence>
<dbReference type="InterPro" id="IPR007751">
    <property type="entry name" value="DUF676_lipase-like"/>
</dbReference>
<evidence type="ECO:0000256" key="5">
    <source>
        <dbReference type="ARBA" id="ARBA00022737"/>
    </source>
</evidence>
<dbReference type="SUPFAM" id="SSF48403">
    <property type="entry name" value="Ankyrin repeat"/>
    <property type="match status" value="1"/>
</dbReference>
<protein>
    <submittedName>
        <fullName evidence="11">Ankyrin repeat protein</fullName>
    </submittedName>
</protein>
<sequence>MDGASCRYIDEGDAQRPSILHIAASMGNTDLVTELMNYIPPLCTVDAFGMLPAHRAAERGHRRIAQLIFMGSDKDARDQWPIFMVCEGVSPSTIEFLLRFGFGPQCSDKRKRTPLHIASSTGATDMFGNFCSRGQTGRCKVTRELRHFMLRHLEHYHRLSGSPITHAVIDQGQVVPEQQRKFNVIFVQGYYDSPTKSWCDGSASWLWPTKYLPASESHARVFFWDRQFKLTDFSSAEDVRRLGVKLLDFIRSTVHAPELSSKYGKATPLVFVSHSLGGLVVKAALAGAARTNDSCLGYFKRQLTIASTRGGTLHLAGEPNHVSPGRIRLRNTVDLTWTRREYVKIYTSRSSPSQRHLVRNIVEFLHEILSEKPRQPMYRKKDIISALQNDPGGYMLDTLNITTSPLLKSLPSLPNKPIYHHLTQSFEAHSPSGTMAGQTVIAAFFFNIPLQGQKTVNYMLRSALCRILMKRGDLVNLFMREAFIYGTYLLESPLSWPTLKSAFEGAVQVAPDTKFILLLDALDECMPENGTKFDRTPEALETLYERVLDDVLSAYRREAARILRIVAIVPFPLDIDLLSMAVEDHRSSSEPGISMQDVRSDLHAINARFGCDKVDKNESAKEEWRLRATIHMNSRCGVLLSLQNRNDVCFFQEFVRSFLSEPRTLRRLIGGLTDTSFDPPINLLSACIIRLKQNLDDGWQREYSTVDYKALVNLVTADIENGPAMKAELWSYLRTAVDEGVIMLKDNSNVSPLKHLINTKDRAALPWATTIRDSYFFLPPDIVEAFFSLHADPNDATTARNVWREVLEAGYHVFFAVDMVPTDPGLAQTYENGNRRIKTTGPFLDHAADVNARFLKVTFELRGPPVAKIPVLYLDS</sequence>
<dbReference type="Gene3D" id="1.25.40.20">
    <property type="entry name" value="Ankyrin repeat-containing domain"/>
    <property type="match status" value="1"/>
</dbReference>
<dbReference type="EMBL" id="GL698534">
    <property type="protein sequence ID" value="EFY87056.1"/>
    <property type="molecule type" value="Genomic_DNA"/>
</dbReference>
<gene>
    <name evidence="11" type="ORF">MAC_06954</name>
</gene>
<comment type="similarity">
    <text evidence="4">Belongs to the putative lipase ROG1 family.</text>
</comment>
<dbReference type="GO" id="GO:0005739">
    <property type="term" value="C:mitochondrion"/>
    <property type="evidence" value="ECO:0007669"/>
    <property type="project" value="UniProtKB-SubCell"/>
</dbReference>
<evidence type="ECO:0000259" key="10">
    <source>
        <dbReference type="Pfam" id="PF24883"/>
    </source>
</evidence>
<dbReference type="InParanoid" id="E9EAQ6"/>
<dbReference type="GO" id="GO:0016020">
    <property type="term" value="C:membrane"/>
    <property type="evidence" value="ECO:0007669"/>
    <property type="project" value="UniProtKB-SubCell"/>
</dbReference>
<dbReference type="InterPro" id="IPR002110">
    <property type="entry name" value="Ankyrin_rpt"/>
</dbReference>
<keyword evidence="6" id="KW-0256">Endoplasmic reticulum</keyword>
<dbReference type="PANTHER" id="PTHR48182">
    <property type="entry name" value="PROTEIN SERAC1"/>
    <property type="match status" value="1"/>
</dbReference>
<evidence type="ECO:0000313" key="12">
    <source>
        <dbReference type="Proteomes" id="UP000002499"/>
    </source>
</evidence>
<keyword evidence="8" id="KW-0472">Membrane</keyword>
<dbReference type="InterPro" id="IPR052374">
    <property type="entry name" value="SERAC1"/>
</dbReference>
<evidence type="ECO:0000256" key="1">
    <source>
        <dbReference type="ARBA" id="ARBA00004173"/>
    </source>
</evidence>
<dbReference type="eggNOG" id="ENOG502RJHR">
    <property type="taxonomic scope" value="Eukaryota"/>
</dbReference>
<dbReference type="PANTHER" id="PTHR48182:SF2">
    <property type="entry name" value="PROTEIN SERAC1"/>
    <property type="match status" value="1"/>
</dbReference>
<evidence type="ECO:0000256" key="6">
    <source>
        <dbReference type="ARBA" id="ARBA00022824"/>
    </source>
</evidence>